<feature type="region of interest" description="Disordered" evidence="1">
    <location>
        <begin position="1"/>
        <end position="28"/>
    </location>
</feature>
<proteinExistence type="predicted"/>
<sequence>METACQRMRDNQEDTQNQPSGKTLGKSAARPVLPDQETIAPGQVQVVVHVVKVLPVLDKSDAGPCGQSPCQAEVLVKKIIGYGMGFTANLAEGQTLTVHFPMTLKASEERPAVTPGQTLDARLSQPAEGGTHFVMRGFTIRP</sequence>
<dbReference type="EMBL" id="BAABGX010000002">
    <property type="protein sequence ID" value="GAA4306777.1"/>
    <property type="molecule type" value="Genomic_DNA"/>
</dbReference>
<evidence type="ECO:0008006" key="4">
    <source>
        <dbReference type="Google" id="ProtNLM"/>
    </source>
</evidence>
<evidence type="ECO:0000256" key="1">
    <source>
        <dbReference type="SAM" id="MobiDB-lite"/>
    </source>
</evidence>
<reference evidence="3" key="1">
    <citation type="journal article" date="2019" name="Int. J. Syst. Evol. Microbiol.">
        <title>The Global Catalogue of Microorganisms (GCM) 10K type strain sequencing project: providing services to taxonomists for standard genome sequencing and annotation.</title>
        <authorList>
            <consortium name="The Broad Institute Genomics Platform"/>
            <consortium name="The Broad Institute Genome Sequencing Center for Infectious Disease"/>
            <person name="Wu L."/>
            <person name="Ma J."/>
        </authorList>
    </citation>
    <scope>NUCLEOTIDE SEQUENCE [LARGE SCALE GENOMIC DNA]</scope>
    <source>
        <strain evidence="3">JCM 17917</strain>
    </source>
</reference>
<evidence type="ECO:0000313" key="2">
    <source>
        <dbReference type="EMBL" id="GAA4306777.1"/>
    </source>
</evidence>
<gene>
    <name evidence="2" type="ORF">GCM10023183_22230</name>
</gene>
<organism evidence="2 3">
    <name type="scientific">Nibribacter koreensis</name>
    <dbReference type="NCBI Taxonomy" id="1084519"/>
    <lineage>
        <taxon>Bacteria</taxon>
        <taxon>Pseudomonadati</taxon>
        <taxon>Bacteroidota</taxon>
        <taxon>Cytophagia</taxon>
        <taxon>Cytophagales</taxon>
        <taxon>Hymenobacteraceae</taxon>
        <taxon>Nibribacter</taxon>
    </lineage>
</organism>
<name>A0ABP8FLP3_9BACT</name>
<evidence type="ECO:0000313" key="3">
    <source>
        <dbReference type="Proteomes" id="UP001501844"/>
    </source>
</evidence>
<comment type="caution">
    <text evidence="2">The sequence shown here is derived from an EMBL/GenBank/DDBJ whole genome shotgun (WGS) entry which is preliminary data.</text>
</comment>
<protein>
    <recommendedName>
        <fullName evidence="4">Copper binding protein CusF</fullName>
    </recommendedName>
</protein>
<dbReference type="Proteomes" id="UP001501844">
    <property type="component" value="Unassembled WGS sequence"/>
</dbReference>
<keyword evidence="3" id="KW-1185">Reference proteome</keyword>
<accession>A0ABP8FLP3</accession>